<dbReference type="OrthoDB" id="109589at2"/>
<evidence type="ECO:0000256" key="2">
    <source>
        <dbReference type="ARBA" id="ARBA00022857"/>
    </source>
</evidence>
<dbReference type="RefSeq" id="WP_150061452.1">
    <property type="nucleotide sequence ID" value="NZ_JACHII010000006.1"/>
</dbReference>
<reference evidence="4 5" key="1">
    <citation type="submission" date="2019-09" db="EMBL/GenBank/DDBJ databases">
        <title>Genome sequence of Roseospira marina, one of the more divergent members of the non-sulfur purple photosynthetic bacterial family, the Rhodospirillaceae.</title>
        <authorList>
            <person name="Meyer T."/>
            <person name="Kyndt J."/>
        </authorList>
    </citation>
    <scope>NUCLEOTIDE SEQUENCE [LARGE SCALE GENOMIC DNA]</scope>
    <source>
        <strain evidence="4 5">DSM 15113</strain>
    </source>
</reference>
<dbReference type="PRINTS" id="PR00081">
    <property type="entry name" value="GDHRDH"/>
</dbReference>
<keyword evidence="5" id="KW-1185">Reference proteome</keyword>
<protein>
    <submittedName>
        <fullName evidence="4">SDR family NAD(P)-dependent oxidoreductase</fullName>
    </submittedName>
</protein>
<evidence type="ECO:0000313" key="4">
    <source>
        <dbReference type="EMBL" id="KAA5606383.1"/>
    </source>
</evidence>
<keyword evidence="3" id="KW-0560">Oxidoreductase</keyword>
<dbReference type="InterPro" id="IPR002347">
    <property type="entry name" value="SDR_fam"/>
</dbReference>
<name>A0A5M6IDR5_9PROT</name>
<dbReference type="SUPFAM" id="SSF51735">
    <property type="entry name" value="NAD(P)-binding Rossmann-fold domains"/>
    <property type="match status" value="1"/>
</dbReference>
<dbReference type="PANTHER" id="PTHR24320">
    <property type="entry name" value="RETINOL DEHYDROGENASE"/>
    <property type="match status" value="1"/>
</dbReference>
<evidence type="ECO:0000313" key="5">
    <source>
        <dbReference type="Proteomes" id="UP000324065"/>
    </source>
</evidence>
<accession>A0A5M6IDR5</accession>
<proteinExistence type="inferred from homology"/>
<comment type="caution">
    <text evidence="4">The sequence shown here is derived from an EMBL/GenBank/DDBJ whole genome shotgun (WGS) entry which is preliminary data.</text>
</comment>
<evidence type="ECO:0000256" key="3">
    <source>
        <dbReference type="ARBA" id="ARBA00023002"/>
    </source>
</evidence>
<dbReference type="Pfam" id="PF00106">
    <property type="entry name" value="adh_short"/>
    <property type="match status" value="1"/>
</dbReference>
<dbReference type="PANTHER" id="PTHR24320:SF282">
    <property type="entry name" value="WW DOMAIN-CONTAINING OXIDOREDUCTASE"/>
    <property type="match status" value="1"/>
</dbReference>
<organism evidence="4 5">
    <name type="scientific">Roseospira marina</name>
    <dbReference type="NCBI Taxonomy" id="140057"/>
    <lineage>
        <taxon>Bacteria</taxon>
        <taxon>Pseudomonadati</taxon>
        <taxon>Pseudomonadota</taxon>
        <taxon>Alphaproteobacteria</taxon>
        <taxon>Rhodospirillales</taxon>
        <taxon>Rhodospirillaceae</taxon>
        <taxon>Roseospira</taxon>
    </lineage>
</organism>
<evidence type="ECO:0000256" key="1">
    <source>
        <dbReference type="ARBA" id="ARBA00006484"/>
    </source>
</evidence>
<dbReference type="NCBIfam" id="NF004845">
    <property type="entry name" value="PRK06196.1"/>
    <property type="match status" value="1"/>
</dbReference>
<dbReference type="Proteomes" id="UP000324065">
    <property type="component" value="Unassembled WGS sequence"/>
</dbReference>
<dbReference type="AlphaFoldDB" id="A0A5M6IDR5"/>
<dbReference type="Gene3D" id="3.40.50.720">
    <property type="entry name" value="NAD(P)-binding Rossmann-like Domain"/>
    <property type="match status" value="1"/>
</dbReference>
<sequence length="322" mass="34051">MNTLQSPIRSPFGAASTARDVIEGIDLSGKVAIVTGGYSGIGLETTKAFANAGATVIVPARNVEKAEKALKGIGGVEIAALDLIDPTSIDTFAEQVLAVHHAIHLLVNNAGYIGLTLEHDARGYEAQFATNHLGHFQLTARLWSALVNGHARVVTVSSCGHAAGAIDFDDINFETRGYDPMVAYGQSKSANALFSVWLDRLGQPHGVRAFALHPGGIVESGFTRDMPIEASIASGYRDADGKAIIDPQNNKKTPEQGAATQVWCATSPLLDGMGGVYCEDCNIAQAVPADCTELLGVRPWAIDPSLAEHLWKVSEEMTGVTF</sequence>
<dbReference type="InterPro" id="IPR036291">
    <property type="entry name" value="NAD(P)-bd_dom_sf"/>
</dbReference>
<gene>
    <name evidence="4" type="ORF">F1188_05780</name>
</gene>
<keyword evidence="2" id="KW-0521">NADP</keyword>
<dbReference type="EMBL" id="VWPJ01000004">
    <property type="protein sequence ID" value="KAA5606383.1"/>
    <property type="molecule type" value="Genomic_DNA"/>
</dbReference>
<comment type="similarity">
    <text evidence="1">Belongs to the short-chain dehydrogenases/reductases (SDR) family.</text>
</comment>
<dbReference type="GO" id="GO:0016491">
    <property type="term" value="F:oxidoreductase activity"/>
    <property type="evidence" value="ECO:0007669"/>
    <property type="project" value="UniProtKB-KW"/>
</dbReference>